<gene>
    <name evidence="3" type="ORF">LPJ61_002478</name>
</gene>
<feature type="transmembrane region" description="Helical" evidence="2">
    <location>
        <begin position="664"/>
        <end position="684"/>
    </location>
</feature>
<name>A0A9W7YFQ5_9FUNG</name>
<evidence type="ECO:0000256" key="2">
    <source>
        <dbReference type="SAM" id="Phobius"/>
    </source>
</evidence>
<evidence type="ECO:0000256" key="1">
    <source>
        <dbReference type="SAM" id="MobiDB-lite"/>
    </source>
</evidence>
<comment type="caution">
    <text evidence="3">The sequence shown here is derived from an EMBL/GenBank/DDBJ whole genome shotgun (WGS) entry which is preliminary data.</text>
</comment>
<feature type="compositionally biased region" description="Basic and acidic residues" evidence="1">
    <location>
        <begin position="204"/>
        <end position="214"/>
    </location>
</feature>
<dbReference type="EMBL" id="JANBOI010000316">
    <property type="protein sequence ID" value="KAJ1731554.1"/>
    <property type="molecule type" value="Genomic_DNA"/>
</dbReference>
<dbReference type="OrthoDB" id="432685at2759"/>
<proteinExistence type="predicted"/>
<accession>A0A9W7YFQ5</accession>
<sequence length="761" mass="83429">MDELLDYITSHGDEKELRAAVLDGYLDKAYYDEQKGYQFEEDSYRYVKSAISALDTIQVADVIALLQLLLPQLQSTVEGMSRVQPSIQAAADAALPASYTGNIIDEANNDGSSAQAVPVASVPQSGTGIAPLESHSRKRTSPIRRQLPSSTAEGSRLRGRNLAAMTNAEYDALASAIQPALANEISTYAAQAGIGPSGGTRPAADGRAHTDHTPLSDPELSGFSTPHVSRKAIRQRMRTVARTSLPATGAFEVPISPESSFHDPVSPLRYAEPDDGSKQHIEQLLGKKTELQKMVADRERRIELIENQYEKRTVTLEREIDECKGQLTTLKREIERLKQSEKSYIENLQTAEGEIERIGVNLSNSTAQATELRRQLDTKTVQLAESNNRVLEHQSEIVGLRAGLGANHQQQDQLAREHHRLELQFRELEHELKAAREFRVEAAAERKENLRLSETIEVLKQELAELRLREQQSQTAGADDPAAAAGQPHARRRYRSLQDELAANGGQDAAGVDDATHDGRPRSVAAAKRNVAVGTTSADAQELGDAAVREWIGEALGRCSAEDLVVLNEVWRRVEYCDTGTESQAELRRELIEVFMAPNKYGLKEALRSRSNPTLTRIVDGVAGEYMRMSAGHRHGEKGTRASARGAPGLAQVLAGGQYTTAAIILYSVVIFCLGIITASYFNLAQPMATSMPLGVANGTAPGAGDGGMSVMRQILVVDDTPVHKYYTPLRKRNPRSRLGEILFYWAETLLWDDTDTQVPT</sequence>
<dbReference type="Proteomes" id="UP001143981">
    <property type="component" value="Unassembled WGS sequence"/>
</dbReference>
<feature type="region of interest" description="Disordered" evidence="1">
    <location>
        <begin position="470"/>
        <end position="493"/>
    </location>
</feature>
<protein>
    <submittedName>
        <fullName evidence="3">Uncharacterized protein</fullName>
    </submittedName>
</protein>
<dbReference type="AlphaFoldDB" id="A0A9W7YFQ5"/>
<feature type="region of interest" description="Disordered" evidence="1">
    <location>
        <begin position="110"/>
        <end position="158"/>
    </location>
</feature>
<evidence type="ECO:0000313" key="4">
    <source>
        <dbReference type="Proteomes" id="UP001143981"/>
    </source>
</evidence>
<feature type="region of interest" description="Disordered" evidence="1">
    <location>
        <begin position="193"/>
        <end position="230"/>
    </location>
</feature>
<feature type="compositionally biased region" description="Low complexity" evidence="1">
    <location>
        <begin position="476"/>
        <end position="488"/>
    </location>
</feature>
<keyword evidence="2" id="KW-1133">Transmembrane helix</keyword>
<evidence type="ECO:0000313" key="3">
    <source>
        <dbReference type="EMBL" id="KAJ1731554.1"/>
    </source>
</evidence>
<keyword evidence="4" id="KW-1185">Reference proteome</keyword>
<reference evidence="3" key="1">
    <citation type="submission" date="2022-07" db="EMBL/GenBank/DDBJ databases">
        <title>Phylogenomic reconstructions and comparative analyses of Kickxellomycotina fungi.</title>
        <authorList>
            <person name="Reynolds N.K."/>
            <person name="Stajich J.E."/>
            <person name="Barry K."/>
            <person name="Grigoriev I.V."/>
            <person name="Crous P."/>
            <person name="Smith M.E."/>
        </authorList>
    </citation>
    <scope>NUCLEOTIDE SEQUENCE</scope>
    <source>
        <strain evidence="3">BCRC 34381</strain>
    </source>
</reference>
<keyword evidence="2" id="KW-0472">Membrane</keyword>
<keyword evidence="2" id="KW-0812">Transmembrane</keyword>
<organism evidence="3 4">
    <name type="scientific">Coemansia biformis</name>
    <dbReference type="NCBI Taxonomy" id="1286918"/>
    <lineage>
        <taxon>Eukaryota</taxon>
        <taxon>Fungi</taxon>
        <taxon>Fungi incertae sedis</taxon>
        <taxon>Zoopagomycota</taxon>
        <taxon>Kickxellomycotina</taxon>
        <taxon>Kickxellomycetes</taxon>
        <taxon>Kickxellales</taxon>
        <taxon>Kickxellaceae</taxon>
        <taxon>Coemansia</taxon>
    </lineage>
</organism>